<dbReference type="Gene3D" id="1.10.10.10">
    <property type="entry name" value="Winged helix-like DNA-binding domain superfamily/Winged helix DNA-binding domain"/>
    <property type="match status" value="1"/>
</dbReference>
<protein>
    <submittedName>
        <fullName evidence="3">SAM-dependent methyltransferase</fullName>
    </submittedName>
</protein>
<dbReference type="InterPro" id="IPR029063">
    <property type="entry name" value="SAM-dependent_MTases_sf"/>
</dbReference>
<proteinExistence type="predicted"/>
<dbReference type="PANTHER" id="PTHR42912">
    <property type="entry name" value="METHYLTRANSFERASE"/>
    <property type="match status" value="1"/>
</dbReference>
<dbReference type="CDD" id="cd02440">
    <property type="entry name" value="AdoMet_MTases"/>
    <property type="match status" value="1"/>
</dbReference>
<organism evidence="3 4">
    <name type="scientific">Sandaracinus amylolyticus</name>
    <dbReference type="NCBI Taxonomy" id="927083"/>
    <lineage>
        <taxon>Bacteria</taxon>
        <taxon>Pseudomonadati</taxon>
        <taxon>Myxococcota</taxon>
        <taxon>Polyangia</taxon>
        <taxon>Polyangiales</taxon>
        <taxon>Sandaracinaceae</taxon>
        <taxon>Sandaracinus</taxon>
    </lineage>
</organism>
<dbReference type="InterPro" id="IPR036388">
    <property type="entry name" value="WH-like_DNA-bd_sf"/>
</dbReference>
<dbReference type="InterPro" id="IPR011991">
    <property type="entry name" value="ArsR-like_HTH"/>
</dbReference>
<dbReference type="EMBL" id="CP011125">
    <property type="protein sequence ID" value="AKF07698.1"/>
    <property type="molecule type" value="Genomic_DNA"/>
</dbReference>
<dbReference type="InterPro" id="IPR036390">
    <property type="entry name" value="WH_DNA-bd_sf"/>
</dbReference>
<keyword evidence="3" id="KW-0808">Transferase</keyword>
<reference evidence="3 4" key="1">
    <citation type="submission" date="2015-03" db="EMBL/GenBank/DDBJ databases">
        <title>Genome assembly of Sandaracinus amylolyticus DSM 53668.</title>
        <authorList>
            <person name="Sharma G."/>
            <person name="Subramanian S."/>
        </authorList>
    </citation>
    <scope>NUCLEOTIDE SEQUENCE [LARGE SCALE GENOMIC DNA]</scope>
    <source>
        <strain evidence="3 4">DSM 53668</strain>
    </source>
</reference>
<dbReference type="PANTHER" id="PTHR42912:SF45">
    <property type="entry name" value="23S RRNA (GUANINE(745)-N(1))-METHYLTRANSFERASE"/>
    <property type="match status" value="1"/>
</dbReference>
<dbReference type="Pfam" id="PF01022">
    <property type="entry name" value="HTH_5"/>
    <property type="match status" value="1"/>
</dbReference>
<dbReference type="NCBIfam" id="NF033788">
    <property type="entry name" value="HTH_metalloreg"/>
    <property type="match status" value="1"/>
</dbReference>
<name>A0A0F6W562_9BACT</name>
<dbReference type="Proteomes" id="UP000034883">
    <property type="component" value="Chromosome"/>
</dbReference>
<dbReference type="PROSITE" id="PS50987">
    <property type="entry name" value="HTH_ARSR_2"/>
    <property type="match status" value="1"/>
</dbReference>
<feature type="region of interest" description="Disordered" evidence="1">
    <location>
        <begin position="314"/>
        <end position="340"/>
    </location>
</feature>
<dbReference type="AlphaFoldDB" id="A0A0F6W562"/>
<dbReference type="InterPro" id="IPR050508">
    <property type="entry name" value="Methyltransf_Superfamily"/>
</dbReference>
<dbReference type="InterPro" id="IPR013216">
    <property type="entry name" value="Methyltransf_11"/>
</dbReference>
<dbReference type="SMART" id="SM00418">
    <property type="entry name" value="HTH_ARSR"/>
    <property type="match status" value="1"/>
</dbReference>
<dbReference type="Pfam" id="PF08241">
    <property type="entry name" value="Methyltransf_11"/>
    <property type="match status" value="1"/>
</dbReference>
<evidence type="ECO:0000256" key="1">
    <source>
        <dbReference type="SAM" id="MobiDB-lite"/>
    </source>
</evidence>
<keyword evidence="3" id="KW-0489">Methyltransferase</keyword>
<dbReference type="GO" id="GO:0003700">
    <property type="term" value="F:DNA-binding transcription factor activity"/>
    <property type="evidence" value="ECO:0007669"/>
    <property type="project" value="InterPro"/>
</dbReference>
<keyword evidence="4" id="KW-1185">Reference proteome</keyword>
<accession>A0A0F6W562</accession>
<dbReference type="STRING" id="927083.DB32_004847"/>
<dbReference type="CDD" id="cd00090">
    <property type="entry name" value="HTH_ARSR"/>
    <property type="match status" value="1"/>
</dbReference>
<dbReference type="InterPro" id="IPR001845">
    <property type="entry name" value="HTH_ArsR_DNA-bd_dom"/>
</dbReference>
<dbReference type="GO" id="GO:0032259">
    <property type="term" value="P:methylation"/>
    <property type="evidence" value="ECO:0007669"/>
    <property type="project" value="UniProtKB-KW"/>
</dbReference>
<evidence type="ECO:0000313" key="3">
    <source>
        <dbReference type="EMBL" id="AKF07698.1"/>
    </source>
</evidence>
<sequence>MDLGAATNLLGLLGDPTRVRLVSILAHLTDGDAATGAAQELSVAELVEITGVTQSRVSTHLGRLREAGVVRDRREGSSAFYSLNDAGMSEPTRKVLSLVRGELKDATLEADARRADSVVKRRKSGVTWLESVAGHMERHYSPGRTWESMAHGVLTMLQAGDVLDAGCGDGTVASLVAPRAASVTCLDRSPRMIEAASSRLASLANVRTVLGDVHTMPFDDASFDAVLFFHVLTCAEDPKRALAEAARVLRPCGTLSVLVLDAHDHAELTASYGHVHAGFRPRRLESMIAAAGLEVDACDVTSRERREPFFQVVTASARKPAPATSSPVSRPSRAARRSPR</sequence>
<gene>
    <name evidence="3" type="ORF">DB32_004847</name>
</gene>
<evidence type="ECO:0000313" key="4">
    <source>
        <dbReference type="Proteomes" id="UP000034883"/>
    </source>
</evidence>
<dbReference type="KEGG" id="samy:DB32_004847"/>
<dbReference type="GO" id="GO:0008757">
    <property type="term" value="F:S-adenosylmethionine-dependent methyltransferase activity"/>
    <property type="evidence" value="ECO:0007669"/>
    <property type="project" value="InterPro"/>
</dbReference>
<dbReference type="OrthoDB" id="9789575at2"/>
<evidence type="ECO:0000259" key="2">
    <source>
        <dbReference type="PROSITE" id="PS50987"/>
    </source>
</evidence>
<dbReference type="RefSeq" id="WP_053234927.1">
    <property type="nucleotide sequence ID" value="NZ_CP011125.1"/>
</dbReference>
<dbReference type="SUPFAM" id="SSF53335">
    <property type="entry name" value="S-adenosyl-L-methionine-dependent methyltransferases"/>
    <property type="match status" value="1"/>
</dbReference>
<dbReference type="Gene3D" id="3.40.50.150">
    <property type="entry name" value="Vaccinia Virus protein VP39"/>
    <property type="match status" value="1"/>
</dbReference>
<feature type="compositionally biased region" description="Low complexity" evidence="1">
    <location>
        <begin position="320"/>
        <end position="332"/>
    </location>
</feature>
<dbReference type="SUPFAM" id="SSF46785">
    <property type="entry name" value="Winged helix' DNA-binding domain"/>
    <property type="match status" value="1"/>
</dbReference>
<feature type="domain" description="HTH arsR-type" evidence="2">
    <location>
        <begin position="1"/>
        <end position="103"/>
    </location>
</feature>